<name>A0ABT8EK95_9BURK</name>
<reference evidence="1" key="1">
    <citation type="submission" date="2021-11" db="EMBL/GenBank/DDBJ databases">
        <title>Draft genome sequence of Alcaligenes endophyticus type strain CCUG 75668T.</title>
        <authorList>
            <person name="Salva-Serra F."/>
            <person name="Duran R.E."/>
            <person name="Seeger M."/>
            <person name="Moore E.R.B."/>
            <person name="Jaen-Luchoro D."/>
        </authorList>
    </citation>
    <scope>NUCLEOTIDE SEQUENCE</scope>
    <source>
        <strain evidence="1">CCUG 75668</strain>
    </source>
</reference>
<evidence type="ECO:0000313" key="1">
    <source>
        <dbReference type="EMBL" id="MDN4121711.1"/>
    </source>
</evidence>
<protein>
    <submittedName>
        <fullName evidence="1">Uncharacterized protein</fullName>
    </submittedName>
</protein>
<keyword evidence="2" id="KW-1185">Reference proteome</keyword>
<proteinExistence type="predicted"/>
<comment type="caution">
    <text evidence="1">The sequence shown here is derived from an EMBL/GenBank/DDBJ whole genome shotgun (WGS) entry which is preliminary data.</text>
</comment>
<dbReference type="EMBL" id="JAJHNU010000002">
    <property type="protein sequence ID" value="MDN4121711.1"/>
    <property type="molecule type" value="Genomic_DNA"/>
</dbReference>
<accession>A0ABT8EK95</accession>
<gene>
    <name evidence="1" type="ORF">LMS43_10455</name>
</gene>
<organism evidence="1 2">
    <name type="scientific">Alcaligenes endophyticus</name>
    <dbReference type="NCBI Taxonomy" id="1929088"/>
    <lineage>
        <taxon>Bacteria</taxon>
        <taxon>Pseudomonadati</taxon>
        <taxon>Pseudomonadota</taxon>
        <taxon>Betaproteobacteria</taxon>
        <taxon>Burkholderiales</taxon>
        <taxon>Alcaligenaceae</taxon>
        <taxon>Alcaligenes</taxon>
    </lineage>
</organism>
<evidence type="ECO:0000313" key="2">
    <source>
        <dbReference type="Proteomes" id="UP001168613"/>
    </source>
</evidence>
<dbReference type="Proteomes" id="UP001168613">
    <property type="component" value="Unassembled WGS sequence"/>
</dbReference>
<sequence>MALQIPVWPAGIPLLDGFERHPTDPFRRTEMDGGLGRTRRRFRVFPISISVSFLLSGEQYDQYYDFCVDALNGYSDWFMVVVDGPGGCMQKRCRWLSAPAEKRLGGGHWEISGQIETLSNF</sequence>
<dbReference type="RefSeq" id="WP_266124378.1">
    <property type="nucleotide sequence ID" value="NZ_JAJHNU010000002.1"/>
</dbReference>